<name>A0A375EEF2_9BURK</name>
<dbReference type="EMBL" id="LT976981">
    <property type="protein sequence ID" value="SOZ74635.1"/>
    <property type="molecule type" value="Genomic_DNA"/>
</dbReference>
<evidence type="ECO:0000313" key="1">
    <source>
        <dbReference type="EMBL" id="SOZ74635.1"/>
    </source>
</evidence>
<keyword evidence="1" id="KW-0614">Plasmid</keyword>
<organism evidence="1 2">
    <name type="scientific">Cupriavidus taiwanensis</name>
    <dbReference type="NCBI Taxonomy" id="164546"/>
    <lineage>
        <taxon>Bacteria</taxon>
        <taxon>Pseudomonadati</taxon>
        <taxon>Pseudomonadota</taxon>
        <taxon>Betaproteobacteria</taxon>
        <taxon>Burkholderiales</taxon>
        <taxon>Burkholderiaceae</taxon>
        <taxon>Cupriavidus</taxon>
    </lineage>
</organism>
<dbReference type="RefSeq" id="WP_172583725.1">
    <property type="nucleotide sequence ID" value="NZ_LT976979.1"/>
</dbReference>
<dbReference type="AlphaFoldDB" id="A0A375EEF2"/>
<evidence type="ECO:0000313" key="2">
    <source>
        <dbReference type="Proteomes" id="UP000256952"/>
    </source>
</evidence>
<accession>A0A375EEF2</accession>
<reference evidence="2" key="1">
    <citation type="submission" date="2018-01" db="EMBL/GenBank/DDBJ databases">
        <authorList>
            <person name="Gaut B.S."/>
            <person name="Morton B.R."/>
            <person name="Clegg M.T."/>
            <person name="Duvall M.R."/>
        </authorList>
    </citation>
    <scope>NUCLEOTIDE SEQUENCE [LARGE SCALE GENOMIC DNA]</scope>
    <source>
        <plasmid evidence="2">Plasmid cbm2613_p</plasmid>
    </source>
</reference>
<dbReference type="Proteomes" id="UP000256952">
    <property type="component" value="Plasmid CBM2613_p"/>
</dbReference>
<geneLocation type="plasmid" evidence="2">
    <name>cbm2613_p</name>
</geneLocation>
<protein>
    <submittedName>
        <fullName evidence="1">Uncharacterized protein</fullName>
    </submittedName>
</protein>
<proteinExistence type="predicted"/>
<gene>
    <name evidence="1" type="ORF">CBM2613_P60061</name>
</gene>
<sequence length="77" mass="8642">MSTRFQNGNFTRTDSPVRAFFCMWSPSLLAETTVGEFYISTVFLGLDHQWADGPPLIFETMVYEQAGVFLAAGRILS</sequence>